<dbReference type="EMBL" id="JAZHXI010000005">
    <property type="protein sequence ID" value="KAL2071698.1"/>
    <property type="molecule type" value="Genomic_DNA"/>
</dbReference>
<comment type="caution">
    <text evidence="2">The sequence shown here is derived from an EMBL/GenBank/DDBJ whole genome shotgun (WGS) entry which is preliminary data.</text>
</comment>
<accession>A0ABR4CPN5</accession>
<feature type="transmembrane region" description="Helical" evidence="1">
    <location>
        <begin position="51"/>
        <end position="70"/>
    </location>
</feature>
<evidence type="ECO:0000313" key="2">
    <source>
        <dbReference type="EMBL" id="KAL2071698.1"/>
    </source>
</evidence>
<gene>
    <name evidence="2" type="ORF">VTL71DRAFT_12933</name>
</gene>
<evidence type="ECO:0000313" key="3">
    <source>
        <dbReference type="Proteomes" id="UP001595075"/>
    </source>
</evidence>
<protein>
    <submittedName>
        <fullName evidence="2">Uncharacterized protein</fullName>
    </submittedName>
</protein>
<proteinExistence type="predicted"/>
<feature type="transmembrane region" description="Helical" evidence="1">
    <location>
        <begin position="20"/>
        <end position="45"/>
    </location>
</feature>
<keyword evidence="1" id="KW-0812">Transmembrane</keyword>
<reference evidence="2 3" key="1">
    <citation type="journal article" date="2024" name="Commun. Biol.">
        <title>Comparative genomic analysis of thermophilic fungi reveals convergent evolutionary adaptations and gene losses.</title>
        <authorList>
            <person name="Steindorff A.S."/>
            <person name="Aguilar-Pontes M.V."/>
            <person name="Robinson A.J."/>
            <person name="Andreopoulos B."/>
            <person name="LaButti K."/>
            <person name="Kuo A."/>
            <person name="Mondo S."/>
            <person name="Riley R."/>
            <person name="Otillar R."/>
            <person name="Haridas S."/>
            <person name="Lipzen A."/>
            <person name="Grimwood J."/>
            <person name="Schmutz J."/>
            <person name="Clum A."/>
            <person name="Reid I.D."/>
            <person name="Moisan M.C."/>
            <person name="Butler G."/>
            <person name="Nguyen T.T.M."/>
            <person name="Dewar K."/>
            <person name="Conant G."/>
            <person name="Drula E."/>
            <person name="Henrissat B."/>
            <person name="Hansel C."/>
            <person name="Singer S."/>
            <person name="Hutchinson M.I."/>
            <person name="de Vries R.P."/>
            <person name="Natvig D.O."/>
            <person name="Powell A.J."/>
            <person name="Tsang A."/>
            <person name="Grigoriev I.V."/>
        </authorList>
    </citation>
    <scope>NUCLEOTIDE SEQUENCE [LARGE SCALE GENOMIC DNA]</scope>
    <source>
        <strain evidence="2 3">CBS 494.80</strain>
    </source>
</reference>
<evidence type="ECO:0000256" key="1">
    <source>
        <dbReference type="SAM" id="Phobius"/>
    </source>
</evidence>
<organism evidence="2 3">
    <name type="scientific">Oculimacula yallundae</name>
    <dbReference type="NCBI Taxonomy" id="86028"/>
    <lineage>
        <taxon>Eukaryota</taxon>
        <taxon>Fungi</taxon>
        <taxon>Dikarya</taxon>
        <taxon>Ascomycota</taxon>
        <taxon>Pezizomycotina</taxon>
        <taxon>Leotiomycetes</taxon>
        <taxon>Helotiales</taxon>
        <taxon>Ploettnerulaceae</taxon>
        <taxon>Oculimacula</taxon>
    </lineage>
</organism>
<keyword evidence="1" id="KW-0472">Membrane</keyword>
<dbReference type="Proteomes" id="UP001595075">
    <property type="component" value="Unassembled WGS sequence"/>
</dbReference>
<name>A0ABR4CPN5_9HELO</name>
<sequence>MATSSSFISKRTEIKLFNTIMIIMFLYSLFQASTSLIKLCMLPYISASGPSAFPITQNTWFLVWWLSSFAERDLQLWKRGIACEAAIDVLCVLVYPILICITYDCVWGSIGGYHQEEILAEEKACATDLEGAEKGEVGRNEKAGDTTI</sequence>
<keyword evidence="1" id="KW-1133">Transmembrane helix</keyword>
<keyword evidence="3" id="KW-1185">Reference proteome</keyword>